<dbReference type="EMBL" id="LGTL01000003">
    <property type="protein sequence ID" value="KPA83824.1"/>
    <property type="molecule type" value="Genomic_DNA"/>
</dbReference>
<evidence type="ECO:0000256" key="3">
    <source>
        <dbReference type="ARBA" id="ARBA00022692"/>
    </source>
</evidence>
<keyword evidence="12" id="KW-1185">Reference proteome</keyword>
<comment type="domain">
    <text evidence="8">The DHHC domain is required for palmitoyltransferase activity.</text>
</comment>
<feature type="transmembrane region" description="Helical" evidence="8">
    <location>
        <begin position="15"/>
        <end position="42"/>
    </location>
</feature>
<keyword evidence="5 8" id="KW-0472">Membrane</keyword>
<accession>A0A0N0VGT3</accession>
<dbReference type="GO" id="GO:0019706">
    <property type="term" value="F:protein-cysteine S-palmitoyltransferase activity"/>
    <property type="evidence" value="ECO:0007669"/>
    <property type="project" value="UniProtKB-EC"/>
</dbReference>
<evidence type="ECO:0000313" key="12">
    <source>
        <dbReference type="Proteomes" id="UP000037923"/>
    </source>
</evidence>
<keyword evidence="6 8" id="KW-0012">Acyltransferase</keyword>
<evidence type="ECO:0000256" key="7">
    <source>
        <dbReference type="ARBA" id="ARBA00038298"/>
    </source>
</evidence>
<dbReference type="GO" id="GO:0005783">
    <property type="term" value="C:endoplasmic reticulum"/>
    <property type="evidence" value="ECO:0007669"/>
    <property type="project" value="TreeGrafter"/>
</dbReference>
<evidence type="ECO:0000256" key="2">
    <source>
        <dbReference type="ARBA" id="ARBA00022679"/>
    </source>
</evidence>
<dbReference type="OrthoDB" id="331948at2759"/>
<dbReference type="PANTHER" id="PTHR22883">
    <property type="entry name" value="ZINC FINGER DHHC DOMAIN CONTAINING PROTEIN"/>
    <property type="match status" value="1"/>
</dbReference>
<feature type="transmembrane region" description="Helical" evidence="8">
    <location>
        <begin position="85"/>
        <end position="109"/>
    </location>
</feature>
<evidence type="ECO:0000256" key="9">
    <source>
        <dbReference type="SAM" id="MobiDB-lite"/>
    </source>
</evidence>
<dbReference type="GeneID" id="26902327"/>
<keyword evidence="4 8" id="KW-1133">Transmembrane helix</keyword>
<dbReference type="RefSeq" id="XP_015662263.1">
    <property type="nucleotide sequence ID" value="XM_015798785.1"/>
</dbReference>
<organism evidence="11 12">
    <name type="scientific">Leptomonas pyrrhocoris</name>
    <name type="common">Firebug parasite</name>
    <dbReference type="NCBI Taxonomy" id="157538"/>
    <lineage>
        <taxon>Eukaryota</taxon>
        <taxon>Discoba</taxon>
        <taxon>Euglenozoa</taxon>
        <taxon>Kinetoplastea</taxon>
        <taxon>Metakinetoplastina</taxon>
        <taxon>Trypanosomatida</taxon>
        <taxon>Trypanosomatidae</taxon>
        <taxon>Leishmaniinae</taxon>
        <taxon>Leptomonas</taxon>
    </lineage>
</organism>
<feature type="compositionally biased region" description="Low complexity" evidence="9">
    <location>
        <begin position="265"/>
        <end position="276"/>
    </location>
</feature>
<gene>
    <name evidence="11" type="ORF">ABB37_02032</name>
</gene>
<comment type="caution">
    <text evidence="11">The sequence shown here is derived from an EMBL/GenBank/DDBJ whole genome shotgun (WGS) entry which is preliminary data.</text>
</comment>
<dbReference type="PROSITE" id="PS50216">
    <property type="entry name" value="DHHC"/>
    <property type="match status" value="1"/>
</dbReference>
<feature type="transmembrane region" description="Helical" evidence="8">
    <location>
        <begin position="363"/>
        <end position="387"/>
    </location>
</feature>
<proteinExistence type="inferred from homology"/>
<evidence type="ECO:0000256" key="5">
    <source>
        <dbReference type="ARBA" id="ARBA00023136"/>
    </source>
</evidence>
<comment type="catalytic activity">
    <reaction evidence="8">
        <text>L-cysteinyl-[protein] + hexadecanoyl-CoA = S-hexadecanoyl-L-cysteinyl-[protein] + CoA</text>
        <dbReference type="Rhea" id="RHEA:36683"/>
        <dbReference type="Rhea" id="RHEA-COMP:10131"/>
        <dbReference type="Rhea" id="RHEA-COMP:11032"/>
        <dbReference type="ChEBI" id="CHEBI:29950"/>
        <dbReference type="ChEBI" id="CHEBI:57287"/>
        <dbReference type="ChEBI" id="CHEBI:57379"/>
        <dbReference type="ChEBI" id="CHEBI:74151"/>
        <dbReference type="EC" id="2.3.1.225"/>
    </reaction>
</comment>
<dbReference type="InterPro" id="IPR039859">
    <property type="entry name" value="PFA4/ZDH16/20/ERF2-like"/>
</dbReference>
<dbReference type="GO" id="GO:0016020">
    <property type="term" value="C:membrane"/>
    <property type="evidence" value="ECO:0007669"/>
    <property type="project" value="UniProtKB-SubCell"/>
</dbReference>
<dbReference type="GO" id="GO:0005794">
    <property type="term" value="C:Golgi apparatus"/>
    <property type="evidence" value="ECO:0007669"/>
    <property type="project" value="TreeGrafter"/>
</dbReference>
<comment type="similarity">
    <text evidence="7">Belongs to the DHHC palmitoyltransferase family. PFA5 subfamily.</text>
</comment>
<evidence type="ECO:0000313" key="11">
    <source>
        <dbReference type="EMBL" id="KPA83824.1"/>
    </source>
</evidence>
<protein>
    <recommendedName>
        <fullName evidence="8">Palmitoyltransferase</fullName>
        <ecNumber evidence="8">2.3.1.225</ecNumber>
    </recommendedName>
</protein>
<dbReference type="AlphaFoldDB" id="A0A0N0VGT3"/>
<evidence type="ECO:0000256" key="1">
    <source>
        <dbReference type="ARBA" id="ARBA00004141"/>
    </source>
</evidence>
<sequence length="574" mass="63794">MDIPKLHPRLWARKVWRLLCLLVAYYLPLLIFASAVTLAVGYNNLFIDLLRDAADTNSLMPKVYEEFNALQAEIFWLNYPATRRFSIAALCVGDTFFALMFVSFLRAVFTSAGHVSPEPWLSPPRADAARQRSLHESWVRQQAWIGEQEAYAQQKAAQTRQLLQLQMQWIGMSEDESMLLSHTALSKFAAVSPHRSERQTTLLNRPDPALSDPPDSSERSKPGLPPDGFTGEGDDMDGQVRPSPSATLQLRTAHPPTPASLSQVTSTGTTNSSAAAVDRSVEVVDPAAPYGRQCIPPTVETVGLNPNTVYEYEADGSLRFCGICRQYKPDGSHHCSRCRRCVDNMDHHCIFLNNCVGRRNYKFFFLCLFYSTLCGTVNSGLFIFAYAGSAVCAGWEAEFSLDPELGWSIEWRWWVPAGMTAIGVCVAYLLVQHVLLLWHGISTLDRMNQLSFERFLARISAAPRPVRTRCALLKGCFSTLRTCVGAVTQAVQLVLVCLPCPGCNRSPPRKLGLPMQMASSTDAAPTQAERRAQRIELLFGKPKHCWEYLLPISPQGGWCKPCGNRGSRAVVEAV</sequence>
<name>A0A0N0VGT3_LEPPY</name>
<dbReference type="GO" id="GO:0006612">
    <property type="term" value="P:protein targeting to membrane"/>
    <property type="evidence" value="ECO:0007669"/>
    <property type="project" value="TreeGrafter"/>
</dbReference>
<feature type="transmembrane region" description="Helical" evidence="8">
    <location>
        <begin position="413"/>
        <end position="438"/>
    </location>
</feature>
<dbReference type="PANTHER" id="PTHR22883:SF23">
    <property type="entry name" value="PALMITOYLTRANSFERASE ZDHHC6"/>
    <property type="match status" value="1"/>
</dbReference>
<feature type="region of interest" description="Disordered" evidence="9">
    <location>
        <begin position="190"/>
        <end position="276"/>
    </location>
</feature>
<keyword evidence="2 8" id="KW-0808">Transferase</keyword>
<reference evidence="11 12" key="1">
    <citation type="submission" date="2015-07" db="EMBL/GenBank/DDBJ databases">
        <title>High-quality genome of monoxenous trypanosomatid Leptomonas pyrrhocoris.</title>
        <authorList>
            <person name="Flegontov P."/>
            <person name="Butenko A."/>
            <person name="Firsov S."/>
            <person name="Vlcek C."/>
            <person name="Logacheva M.D."/>
            <person name="Field M."/>
            <person name="Filatov D."/>
            <person name="Flegontova O."/>
            <person name="Gerasimov E."/>
            <person name="Jackson A.P."/>
            <person name="Kelly S."/>
            <person name="Opperdoes F."/>
            <person name="O'Reilly A."/>
            <person name="Votypka J."/>
            <person name="Yurchenko V."/>
            <person name="Lukes J."/>
        </authorList>
    </citation>
    <scope>NUCLEOTIDE SEQUENCE [LARGE SCALE GENOMIC DNA]</scope>
    <source>
        <strain evidence="11">H10</strain>
    </source>
</reference>
<evidence type="ECO:0000256" key="8">
    <source>
        <dbReference type="RuleBase" id="RU079119"/>
    </source>
</evidence>
<dbReference type="InterPro" id="IPR001594">
    <property type="entry name" value="Palmitoyltrfase_DHHC"/>
</dbReference>
<evidence type="ECO:0000256" key="4">
    <source>
        <dbReference type="ARBA" id="ARBA00022989"/>
    </source>
</evidence>
<feature type="domain" description="Palmitoyltransferase DHHC" evidence="10">
    <location>
        <begin position="317"/>
        <end position="449"/>
    </location>
</feature>
<dbReference type="Proteomes" id="UP000037923">
    <property type="component" value="Unassembled WGS sequence"/>
</dbReference>
<evidence type="ECO:0000259" key="10">
    <source>
        <dbReference type="Pfam" id="PF01529"/>
    </source>
</evidence>
<keyword evidence="3 8" id="KW-0812">Transmembrane</keyword>
<dbReference type="Pfam" id="PF01529">
    <property type="entry name" value="DHHC"/>
    <property type="match status" value="1"/>
</dbReference>
<evidence type="ECO:0000256" key="6">
    <source>
        <dbReference type="ARBA" id="ARBA00023315"/>
    </source>
</evidence>
<dbReference type="VEuPathDB" id="TriTrypDB:LpyrH10_03_1830"/>
<dbReference type="EC" id="2.3.1.225" evidence="8"/>
<comment type="subcellular location">
    <subcellularLocation>
        <location evidence="1">Membrane</location>
        <topology evidence="1">Multi-pass membrane protein</topology>
    </subcellularLocation>
</comment>
<dbReference type="OMA" id="WWVPAGM"/>